<dbReference type="AlphaFoldDB" id="A0A8J5ZMF2"/>
<evidence type="ECO:0000256" key="1">
    <source>
        <dbReference type="SAM" id="Phobius"/>
    </source>
</evidence>
<sequence length="168" mass="18670">MVAVGIIFMNKWVLKNVGFQFPVFLTFIHYAVSCALMAILNSFALFPASPPSKSTPLALFTLGVVISLSTSLANVSLKYNSVGFYQMAKIAVTPSIVLAEFIWYKKKVTFSKVSTHHLVDVLIISNLDGTCIFAFLVLVNIIECFLISANGLQMILSRLQDRIMRRKT</sequence>
<evidence type="ECO:0008006" key="4">
    <source>
        <dbReference type="Google" id="ProtNLM"/>
    </source>
</evidence>
<proteinExistence type="predicted"/>
<keyword evidence="1" id="KW-0472">Membrane</keyword>
<feature type="transmembrane region" description="Helical" evidence="1">
    <location>
        <begin position="57"/>
        <end position="77"/>
    </location>
</feature>
<keyword evidence="1" id="KW-1133">Transmembrane helix</keyword>
<keyword evidence="1" id="KW-0812">Transmembrane</keyword>
<comment type="caution">
    <text evidence="2">The sequence shown here is derived from an EMBL/GenBank/DDBJ whole genome shotgun (WGS) entry which is preliminary data.</text>
</comment>
<dbReference type="EMBL" id="JAHUZN010000006">
    <property type="protein sequence ID" value="KAG8492049.1"/>
    <property type="molecule type" value="Genomic_DNA"/>
</dbReference>
<feature type="transmembrane region" description="Helical" evidence="1">
    <location>
        <begin position="21"/>
        <end position="45"/>
    </location>
</feature>
<name>A0A8J5ZMF2_9ROSI</name>
<dbReference type="Proteomes" id="UP000701853">
    <property type="component" value="Chromosome 6"/>
</dbReference>
<gene>
    <name evidence="2" type="ORF">CXB51_015687</name>
</gene>
<reference evidence="2 3" key="1">
    <citation type="journal article" date="2021" name="bioRxiv">
        <title>The Gossypium anomalum genome as a resource for cotton improvement and evolutionary analysis of hybrid incompatibility.</title>
        <authorList>
            <person name="Grover C.E."/>
            <person name="Yuan D."/>
            <person name="Arick M.A."/>
            <person name="Miller E.R."/>
            <person name="Hu G."/>
            <person name="Peterson D.G."/>
            <person name="Wendel J.F."/>
            <person name="Udall J.A."/>
        </authorList>
    </citation>
    <scope>NUCLEOTIDE SEQUENCE [LARGE SCALE GENOMIC DNA]</scope>
    <source>
        <strain evidence="2">JFW-Udall</strain>
        <tissue evidence="2">Leaf</tissue>
    </source>
</reference>
<feature type="transmembrane region" description="Helical" evidence="1">
    <location>
        <begin position="84"/>
        <end position="104"/>
    </location>
</feature>
<dbReference type="OrthoDB" id="545210at2759"/>
<organism evidence="2 3">
    <name type="scientific">Gossypium anomalum</name>
    <dbReference type="NCBI Taxonomy" id="47600"/>
    <lineage>
        <taxon>Eukaryota</taxon>
        <taxon>Viridiplantae</taxon>
        <taxon>Streptophyta</taxon>
        <taxon>Embryophyta</taxon>
        <taxon>Tracheophyta</taxon>
        <taxon>Spermatophyta</taxon>
        <taxon>Magnoliopsida</taxon>
        <taxon>eudicotyledons</taxon>
        <taxon>Gunneridae</taxon>
        <taxon>Pentapetalae</taxon>
        <taxon>rosids</taxon>
        <taxon>malvids</taxon>
        <taxon>Malvales</taxon>
        <taxon>Malvaceae</taxon>
        <taxon>Malvoideae</taxon>
        <taxon>Gossypium</taxon>
    </lineage>
</organism>
<protein>
    <recommendedName>
        <fullName evidence="4">Sugar phosphate transporter domain-containing protein</fullName>
    </recommendedName>
</protein>
<evidence type="ECO:0000313" key="2">
    <source>
        <dbReference type="EMBL" id="KAG8492049.1"/>
    </source>
</evidence>
<evidence type="ECO:0000313" key="3">
    <source>
        <dbReference type="Proteomes" id="UP000701853"/>
    </source>
</evidence>
<feature type="transmembrane region" description="Helical" evidence="1">
    <location>
        <begin position="132"/>
        <end position="156"/>
    </location>
</feature>
<keyword evidence="3" id="KW-1185">Reference proteome</keyword>
<accession>A0A8J5ZMF2</accession>